<keyword evidence="5 8" id="KW-1133">Transmembrane helix</keyword>
<evidence type="ECO:0000256" key="6">
    <source>
        <dbReference type="ARBA" id="ARBA00023065"/>
    </source>
</evidence>
<dbReference type="GO" id="GO:0006874">
    <property type="term" value="P:intracellular calcium ion homeostasis"/>
    <property type="evidence" value="ECO:0007669"/>
    <property type="project" value="TreeGrafter"/>
</dbReference>
<dbReference type="InterPro" id="IPR004837">
    <property type="entry name" value="NaCa_Exmemb"/>
</dbReference>
<feature type="domain" description="Sodium/calcium exchanger membrane region" evidence="9">
    <location>
        <begin position="29"/>
        <end position="88"/>
    </location>
</feature>
<dbReference type="Pfam" id="PF01699">
    <property type="entry name" value="Na_Ca_ex"/>
    <property type="match status" value="2"/>
</dbReference>
<gene>
    <name evidence="10" type="ORF">RFULGI_LOCUS2460</name>
</gene>
<feature type="transmembrane region" description="Helical" evidence="8">
    <location>
        <begin position="100"/>
        <end position="120"/>
    </location>
</feature>
<feature type="transmembrane region" description="Helical" evidence="8">
    <location>
        <begin position="132"/>
        <end position="151"/>
    </location>
</feature>
<evidence type="ECO:0000313" key="11">
    <source>
        <dbReference type="Proteomes" id="UP000789396"/>
    </source>
</evidence>
<dbReference type="PANTHER" id="PTHR31503:SF22">
    <property type="entry name" value="VACUOLAR CALCIUM ION TRANSPORTER"/>
    <property type="match status" value="1"/>
</dbReference>
<keyword evidence="11" id="KW-1185">Reference proteome</keyword>
<organism evidence="10 11">
    <name type="scientific">Racocetra fulgida</name>
    <dbReference type="NCBI Taxonomy" id="60492"/>
    <lineage>
        <taxon>Eukaryota</taxon>
        <taxon>Fungi</taxon>
        <taxon>Fungi incertae sedis</taxon>
        <taxon>Mucoromycota</taxon>
        <taxon>Glomeromycotina</taxon>
        <taxon>Glomeromycetes</taxon>
        <taxon>Diversisporales</taxon>
        <taxon>Gigasporaceae</taxon>
        <taxon>Racocetra</taxon>
    </lineage>
</organism>
<evidence type="ECO:0000313" key="10">
    <source>
        <dbReference type="EMBL" id="CAG8501516.1"/>
    </source>
</evidence>
<dbReference type="EMBL" id="CAJVPZ010001864">
    <property type="protein sequence ID" value="CAG8501516.1"/>
    <property type="molecule type" value="Genomic_DNA"/>
</dbReference>
<dbReference type="AlphaFoldDB" id="A0A9N9F0S3"/>
<evidence type="ECO:0000256" key="1">
    <source>
        <dbReference type="ARBA" id="ARBA00004127"/>
    </source>
</evidence>
<dbReference type="OrthoDB" id="1699231at2759"/>
<feature type="domain" description="Sodium/calcium exchanger membrane region" evidence="9">
    <location>
        <begin position="107"/>
        <end position="156"/>
    </location>
</feature>
<evidence type="ECO:0000256" key="5">
    <source>
        <dbReference type="ARBA" id="ARBA00022989"/>
    </source>
</evidence>
<dbReference type="Proteomes" id="UP000789396">
    <property type="component" value="Unassembled WGS sequence"/>
</dbReference>
<feature type="non-terminal residue" evidence="10">
    <location>
        <position position="156"/>
    </location>
</feature>
<accession>A0A9N9F0S3</accession>
<dbReference type="InterPro" id="IPR004713">
    <property type="entry name" value="CaH_exchang"/>
</dbReference>
<comment type="caution">
    <text evidence="10">The sequence shown here is derived from an EMBL/GenBank/DDBJ whole genome shotgun (WGS) entry which is preliminary data.</text>
</comment>
<dbReference type="InterPro" id="IPR044880">
    <property type="entry name" value="NCX_ion-bd_dom_sf"/>
</dbReference>
<evidence type="ECO:0000256" key="8">
    <source>
        <dbReference type="SAM" id="Phobius"/>
    </source>
</evidence>
<dbReference type="GO" id="GO:0005774">
    <property type="term" value="C:vacuolar membrane"/>
    <property type="evidence" value="ECO:0007669"/>
    <property type="project" value="UniProtKB-ARBA"/>
</dbReference>
<proteinExistence type="inferred from homology"/>
<keyword evidence="3" id="KW-0813">Transport</keyword>
<comment type="similarity">
    <text evidence="2">Belongs to the Ca(2+):cation antiporter (CaCA) (TC 2.A.19) family.</text>
</comment>
<evidence type="ECO:0000256" key="3">
    <source>
        <dbReference type="ARBA" id="ARBA00022448"/>
    </source>
</evidence>
<evidence type="ECO:0000259" key="9">
    <source>
        <dbReference type="Pfam" id="PF01699"/>
    </source>
</evidence>
<dbReference type="GO" id="GO:0015369">
    <property type="term" value="F:calcium:proton antiporter activity"/>
    <property type="evidence" value="ECO:0007669"/>
    <property type="project" value="UniProtKB-ARBA"/>
</dbReference>
<keyword evidence="4 8" id="KW-0812">Transmembrane</keyword>
<reference evidence="10" key="1">
    <citation type="submission" date="2021-06" db="EMBL/GenBank/DDBJ databases">
        <authorList>
            <person name="Kallberg Y."/>
            <person name="Tangrot J."/>
            <person name="Rosling A."/>
        </authorList>
    </citation>
    <scope>NUCLEOTIDE SEQUENCE</scope>
    <source>
        <strain evidence="10">IN212</strain>
    </source>
</reference>
<evidence type="ECO:0000256" key="7">
    <source>
        <dbReference type="ARBA" id="ARBA00023136"/>
    </source>
</evidence>
<keyword evidence="7 8" id="KW-0472">Membrane</keyword>
<evidence type="ECO:0000256" key="4">
    <source>
        <dbReference type="ARBA" id="ARBA00022692"/>
    </source>
</evidence>
<feature type="transmembrane region" description="Helical" evidence="8">
    <location>
        <begin position="59"/>
        <end position="80"/>
    </location>
</feature>
<dbReference type="Gene3D" id="1.20.1420.30">
    <property type="entry name" value="NCX, central ion-binding region"/>
    <property type="match status" value="1"/>
</dbReference>
<dbReference type="GO" id="GO:0012505">
    <property type="term" value="C:endomembrane system"/>
    <property type="evidence" value="ECO:0007669"/>
    <property type="project" value="UniProtKB-SubCell"/>
</dbReference>
<dbReference type="PANTHER" id="PTHR31503">
    <property type="entry name" value="VACUOLAR CALCIUM ION TRANSPORTER"/>
    <property type="match status" value="1"/>
</dbReference>
<name>A0A9N9F0S3_9GLOM</name>
<sequence>MEKQKNFAILGRSLLNDISLKAGPAKAELLNATFGNATELIISVFALRAGEIKIVQSSMLGSIISNILLVLGTCFLTGSIKYKTQKFNQTAAQTSLIEEPQLSIISSIMFLIIITGLISLSSEFLVNSFEGVVKTLGFTETFIGLIILPIVRNAAE</sequence>
<protein>
    <submittedName>
        <fullName evidence="10">920_t:CDS:1</fullName>
    </submittedName>
</protein>
<evidence type="ECO:0000256" key="2">
    <source>
        <dbReference type="ARBA" id="ARBA00008170"/>
    </source>
</evidence>
<keyword evidence="6" id="KW-0406">Ion transport</keyword>
<comment type="subcellular location">
    <subcellularLocation>
        <location evidence="1">Endomembrane system</location>
        <topology evidence="1">Multi-pass membrane protein</topology>
    </subcellularLocation>
</comment>